<dbReference type="SMART" id="SM00220">
    <property type="entry name" value="S_TKc"/>
    <property type="match status" value="1"/>
</dbReference>
<evidence type="ECO:0000313" key="2">
    <source>
        <dbReference type="EMBL" id="KAJ3836380.1"/>
    </source>
</evidence>
<reference evidence="2" key="1">
    <citation type="submission" date="2022-08" db="EMBL/GenBank/DDBJ databases">
        <authorList>
            <consortium name="DOE Joint Genome Institute"/>
            <person name="Min B."/>
            <person name="Riley R."/>
            <person name="Sierra-Patev S."/>
            <person name="Naranjo-Ortiz M."/>
            <person name="Looney B."/>
            <person name="Konkel Z."/>
            <person name="Slot J.C."/>
            <person name="Sakamoto Y."/>
            <person name="Steenwyk J.L."/>
            <person name="Rokas A."/>
            <person name="Carro J."/>
            <person name="Camarero S."/>
            <person name="Ferreira P."/>
            <person name="Molpeceres G."/>
            <person name="Ruiz-Duenas F.J."/>
            <person name="Serrano A."/>
            <person name="Henrissat B."/>
            <person name="Drula E."/>
            <person name="Hughes K.W."/>
            <person name="Mata J.L."/>
            <person name="Ishikawa N.K."/>
            <person name="Vargas-Isla R."/>
            <person name="Ushijima S."/>
            <person name="Smith C.A."/>
            <person name="Ahrendt S."/>
            <person name="Andreopoulos W."/>
            <person name="He G."/>
            <person name="Labutti K."/>
            <person name="Lipzen A."/>
            <person name="Ng V."/>
            <person name="Sandor L."/>
            <person name="Barry K."/>
            <person name="Martinez A.T."/>
            <person name="Xiao Y."/>
            <person name="Gibbons J.G."/>
            <person name="Terashima K."/>
            <person name="Hibbett D.S."/>
            <person name="Grigoriev I.V."/>
        </authorList>
    </citation>
    <scope>NUCLEOTIDE SEQUENCE</scope>
    <source>
        <strain evidence="2">TFB9207</strain>
    </source>
</reference>
<name>A0AA38P585_9AGAR</name>
<proteinExistence type="predicted"/>
<dbReference type="InterPro" id="IPR000719">
    <property type="entry name" value="Prot_kinase_dom"/>
</dbReference>
<dbReference type="InterPro" id="IPR008271">
    <property type="entry name" value="Ser/Thr_kinase_AS"/>
</dbReference>
<dbReference type="GO" id="GO:0004672">
    <property type="term" value="F:protein kinase activity"/>
    <property type="evidence" value="ECO:0007669"/>
    <property type="project" value="InterPro"/>
</dbReference>
<dbReference type="GO" id="GO:0005524">
    <property type="term" value="F:ATP binding"/>
    <property type="evidence" value="ECO:0007669"/>
    <property type="project" value="InterPro"/>
</dbReference>
<dbReference type="InterPro" id="IPR036770">
    <property type="entry name" value="Ankyrin_rpt-contain_sf"/>
</dbReference>
<dbReference type="PANTHER" id="PTHR23257">
    <property type="entry name" value="SERINE-THREONINE PROTEIN KINASE"/>
    <property type="match status" value="1"/>
</dbReference>
<dbReference type="SUPFAM" id="SSF56112">
    <property type="entry name" value="Protein kinase-like (PK-like)"/>
    <property type="match status" value="1"/>
</dbReference>
<dbReference type="InterPro" id="IPR002110">
    <property type="entry name" value="Ankyrin_rpt"/>
</dbReference>
<dbReference type="PROSITE" id="PS50011">
    <property type="entry name" value="PROTEIN_KINASE_DOM"/>
    <property type="match status" value="1"/>
</dbReference>
<dbReference type="Gene3D" id="1.25.40.20">
    <property type="entry name" value="Ankyrin repeat-containing domain"/>
    <property type="match status" value="2"/>
</dbReference>
<dbReference type="Proteomes" id="UP001163846">
    <property type="component" value="Unassembled WGS sequence"/>
</dbReference>
<keyword evidence="3" id="KW-1185">Reference proteome</keyword>
<dbReference type="EMBL" id="MU806325">
    <property type="protein sequence ID" value="KAJ3836380.1"/>
    <property type="molecule type" value="Genomic_DNA"/>
</dbReference>
<dbReference type="GO" id="GO:0005737">
    <property type="term" value="C:cytoplasm"/>
    <property type="evidence" value="ECO:0007669"/>
    <property type="project" value="TreeGrafter"/>
</dbReference>
<comment type="caution">
    <text evidence="2">The sequence shown here is derived from an EMBL/GenBank/DDBJ whole genome shotgun (WGS) entry which is preliminary data.</text>
</comment>
<accession>A0AA38P585</accession>
<evidence type="ECO:0000259" key="1">
    <source>
        <dbReference type="PROSITE" id="PS50011"/>
    </source>
</evidence>
<dbReference type="PROSITE" id="PS00108">
    <property type="entry name" value="PROTEIN_KINASE_ST"/>
    <property type="match status" value="1"/>
</dbReference>
<dbReference type="GO" id="GO:0007165">
    <property type="term" value="P:signal transduction"/>
    <property type="evidence" value="ECO:0007669"/>
    <property type="project" value="TreeGrafter"/>
</dbReference>
<dbReference type="Gene3D" id="1.10.510.10">
    <property type="entry name" value="Transferase(Phosphotransferase) domain 1"/>
    <property type="match status" value="1"/>
</dbReference>
<evidence type="ECO:0000313" key="3">
    <source>
        <dbReference type="Proteomes" id="UP001163846"/>
    </source>
</evidence>
<dbReference type="SUPFAM" id="SSF48403">
    <property type="entry name" value="Ankyrin repeat"/>
    <property type="match status" value="2"/>
</dbReference>
<feature type="domain" description="Protein kinase" evidence="1">
    <location>
        <begin position="77"/>
        <end position="383"/>
    </location>
</feature>
<dbReference type="Pfam" id="PF12796">
    <property type="entry name" value="Ank_2"/>
    <property type="match status" value="1"/>
</dbReference>
<dbReference type="Pfam" id="PF00069">
    <property type="entry name" value="Pkinase"/>
    <property type="match status" value="1"/>
</dbReference>
<dbReference type="InterPro" id="IPR011009">
    <property type="entry name" value="Kinase-like_dom_sf"/>
</dbReference>
<dbReference type="SMART" id="SM00248">
    <property type="entry name" value="ANK"/>
    <property type="match status" value="4"/>
</dbReference>
<dbReference type="InterPro" id="IPR050167">
    <property type="entry name" value="Ser_Thr_protein_kinase"/>
</dbReference>
<organism evidence="2 3">
    <name type="scientific">Lentinula raphanica</name>
    <dbReference type="NCBI Taxonomy" id="153919"/>
    <lineage>
        <taxon>Eukaryota</taxon>
        <taxon>Fungi</taxon>
        <taxon>Dikarya</taxon>
        <taxon>Basidiomycota</taxon>
        <taxon>Agaricomycotina</taxon>
        <taxon>Agaricomycetes</taxon>
        <taxon>Agaricomycetidae</taxon>
        <taxon>Agaricales</taxon>
        <taxon>Marasmiineae</taxon>
        <taxon>Omphalotaceae</taxon>
        <taxon>Lentinula</taxon>
    </lineage>
</organism>
<sequence>MSSSTPWLSNSFTRSSQLDLDSSNLSSILGDISLGSSSLSESHASGHFASFVALVSGLEQSLHLEEPLFVDLDITFSANRAVVASGASSRVEKSSWNNNESSTTGKHNKRWGNSVALKFTRYHTDHKRSAANWKQLLSEVRALLHEPIRYHPNIVRLLGISWGAASGMRSNFPALILELSEMGTLAQLQLNSAESLSFEVKQKLCWDVAKGISILHACGVVHGDLKHENVLVYHNRDTNASVNLVAKISDFGGSVMDLGADDFRSLVTPTQPWLAPEFFVSTRMSGDQLKLVDVYTLGLLVWRTMVDGGDPYRQSQSDAKHLSESEVYDLKCSNELLDIAKKSILHHIPNIEPDGVEIMNYVFENTIQSEPSSRNLVRTIAALQVNKISEMENVLEHARKKNDEYDKYLASNVETPGRHGLTQDGLGVFLAQTTGYYDFQNEGPGYRPTIRPPPLGQLYFDPHRLESILDWDKQVLLLSDLEAAAEPQSSDGSSPSTQLIPAIAGFYAFKCYCYELGTAFDPVKACYWLKFTASCQIERLETNLARAWCWRFHKAHGLDTGMDTARYLEWLRWAIVKGHRKCIPESHMLLQSMPPDSEQRMVYQKHFSESYYLLTTRGGGVGMPFYVPSELRRFYRMDNFEALRQDIQAEMTSRGVHSIDDIYVNSRGDGLLHMAAALGLPNTLRFLVETYHPNVNKANSSREETPLVSACRGGHLACALYLLHVGATPDGDRFSRERPSWWLSSFKEQDIPIIATQLVQAGASLSYPKSTPKLPDFASTRGQLRTRYVWADYENFLLLPVSPLSRAIMMESLPAVRVLLALGADPLEGLDDSELKPETGLSVCPVVAAAVLTLPEILKVLLDHVDARAQKPVRLFSEIRMLEMAMDSKVTIGDPTSLDRRVARLGPMYQESMVMTMRILHERESLFHEEVNQQQRESTARASATMLSRLTSFGRADIVKILLELGHSAKGCAGVFPIVVAVEANNETIFRLLVDHGADPTALYYSPTLGRRRALLQILAERPRNSRSGTGIAQFLLEKGVPVDFINPDDLSQQVSDSLVSRPAFSTAVQRQDFELADLCIKYGADIDLTCTHKADAARMSVFGELVTNPTEKNLDSLDYLLGLDKLPSLIVSPTTGWSALYHISLFWARTDIQTRVIGQMVRMILAKDIYSSDEAIGYLGSPGQAQARAANLPSSVALVGNLEVFTAFLDCIPRLSQNPSTYFAFGEVKLSTMLRIIVSNFPRLPGHILTMNEQLGIVTDKSLELEWMERYRLILHRLEEIQQ</sequence>
<gene>
    <name evidence="2" type="ORF">F5878DRAFT_625343</name>
</gene>
<protein>
    <recommendedName>
        <fullName evidence="1">Protein kinase domain-containing protein</fullName>
    </recommendedName>
</protein>